<dbReference type="InterPro" id="IPR046341">
    <property type="entry name" value="SET_dom_sf"/>
</dbReference>
<dbReference type="EMBL" id="CALNXJ010000031">
    <property type="protein sequence ID" value="CAH3137970.1"/>
    <property type="molecule type" value="Genomic_DNA"/>
</dbReference>
<organism evidence="1 2">
    <name type="scientific">Pocillopora meandrina</name>
    <dbReference type="NCBI Taxonomy" id="46732"/>
    <lineage>
        <taxon>Eukaryota</taxon>
        <taxon>Metazoa</taxon>
        <taxon>Cnidaria</taxon>
        <taxon>Anthozoa</taxon>
        <taxon>Hexacorallia</taxon>
        <taxon>Scleractinia</taxon>
        <taxon>Astrocoeniina</taxon>
        <taxon>Pocilloporidae</taxon>
        <taxon>Pocillopora</taxon>
    </lineage>
</organism>
<dbReference type="Gene3D" id="2.170.270.10">
    <property type="entry name" value="SET domain"/>
    <property type="match status" value="1"/>
</dbReference>
<dbReference type="AlphaFoldDB" id="A0AAU9X7D4"/>
<reference evidence="1 2" key="1">
    <citation type="submission" date="2022-05" db="EMBL/GenBank/DDBJ databases">
        <authorList>
            <consortium name="Genoscope - CEA"/>
            <person name="William W."/>
        </authorList>
    </citation>
    <scope>NUCLEOTIDE SEQUENCE [LARGE SCALE GENOMIC DNA]</scope>
</reference>
<sequence>TEKFSKGDLPLQYKGELVSEDEGYQREDLHVEELRSFLFFFKDGFKCLRLDATFSAGLGRLKNDNPLNKANEKD</sequence>
<keyword evidence="2" id="KW-1185">Reference proteome</keyword>
<accession>A0AAU9X7D4</accession>
<protein>
    <submittedName>
        <fullName evidence="1">Uncharacterized protein</fullName>
    </submittedName>
</protein>
<comment type="caution">
    <text evidence="1">The sequence shown here is derived from an EMBL/GenBank/DDBJ whole genome shotgun (WGS) entry which is preliminary data.</text>
</comment>
<proteinExistence type="predicted"/>
<evidence type="ECO:0000313" key="1">
    <source>
        <dbReference type="EMBL" id="CAH3137970.1"/>
    </source>
</evidence>
<gene>
    <name evidence="1" type="ORF">PMEA_00017956</name>
</gene>
<dbReference type="Proteomes" id="UP001159428">
    <property type="component" value="Unassembled WGS sequence"/>
</dbReference>
<feature type="non-terminal residue" evidence="1">
    <location>
        <position position="1"/>
    </location>
</feature>
<name>A0AAU9X7D4_9CNID</name>
<evidence type="ECO:0000313" key="2">
    <source>
        <dbReference type="Proteomes" id="UP001159428"/>
    </source>
</evidence>